<name>A0A1I8H719_9PLAT</name>
<protein>
    <submittedName>
        <fullName evidence="7">Serine incorporator 1</fullName>
    </submittedName>
</protein>
<dbReference type="Pfam" id="PF03348">
    <property type="entry name" value="Serinc"/>
    <property type="match status" value="1"/>
</dbReference>
<dbReference type="Proteomes" id="UP000095280">
    <property type="component" value="Unplaced"/>
</dbReference>
<dbReference type="PANTHER" id="PTHR10383:SF9">
    <property type="entry name" value="SERINE INCORPORATOR, ISOFORM F"/>
    <property type="match status" value="1"/>
</dbReference>
<keyword evidence="6" id="KW-1185">Reference proteome</keyword>
<dbReference type="WBParaSite" id="maker-uti_cns_0004672-snap-gene-0.11-mRNA-1">
    <property type="protein sequence ID" value="maker-uti_cns_0004672-snap-gene-0.11-mRNA-1"/>
    <property type="gene ID" value="maker-uti_cns_0004672-snap-gene-0.11"/>
</dbReference>
<accession>A0A1I8H719</accession>
<dbReference type="GO" id="GO:0016020">
    <property type="term" value="C:membrane"/>
    <property type="evidence" value="ECO:0007669"/>
    <property type="project" value="UniProtKB-SubCell"/>
</dbReference>
<evidence type="ECO:0000256" key="1">
    <source>
        <dbReference type="ARBA" id="ARBA00004141"/>
    </source>
</evidence>
<evidence type="ECO:0000313" key="6">
    <source>
        <dbReference type="Proteomes" id="UP000095280"/>
    </source>
</evidence>
<comment type="similarity">
    <text evidence="2">Belongs to the TDE1 family.</text>
</comment>
<keyword evidence="5" id="KW-0472">Membrane</keyword>
<reference evidence="7" key="1">
    <citation type="submission" date="2016-11" db="UniProtKB">
        <authorList>
            <consortium name="WormBaseParasite"/>
        </authorList>
    </citation>
    <scope>IDENTIFICATION</scope>
</reference>
<comment type="subcellular location">
    <subcellularLocation>
        <location evidence="1">Membrane</location>
        <topology evidence="1">Multi-pass membrane protein</topology>
    </subcellularLocation>
</comment>
<evidence type="ECO:0000256" key="3">
    <source>
        <dbReference type="ARBA" id="ARBA00022692"/>
    </source>
</evidence>
<evidence type="ECO:0000313" key="7">
    <source>
        <dbReference type="WBParaSite" id="maker-uti_cns_0004672-snap-gene-0.11-mRNA-1"/>
    </source>
</evidence>
<proteinExistence type="inferred from homology"/>
<dbReference type="InterPro" id="IPR005016">
    <property type="entry name" value="TDE1/TMS"/>
</dbReference>
<dbReference type="AlphaFoldDB" id="A0A1I8H719"/>
<sequence>MGCCISAIACCFCSSAASLCCTCLPSCKSSTSSRIMYSLIFLLGAALCCIMLIPDLDKTLQKIPALCDNYKIDTQIGQIDTKIYSGFKCYLVIGYGAVYRVAFGMTCFFVLFALLMIKVESSKDPRSKIQNGFWFFKLLILIGLWVGAFFIPAESAFINVWMVIGMIGGFLFILIQLVLLIDFAHCWNEAWTKSYEESENRCYYIGLLIFSILFFVLALALTILLYVFYASDASCHMSKAFVSVNLILCILVTGLSVLPKVQDHQRSGILQSGLISLYVMYLTWSAVTSVPEKACNPTLEMVNYTMVPPTSSSGSTTTAAPPVTGDSVVAQFNWETGVSLAIFLILVIYSSIRTAAHSNVGKLGLQSESTTIADTDLGGGTGGGAESGGQAVVDDEEDGTTYSYTAFHVMFAMASLYVMMTLTNWFMPSSNLQTLQSNYASVWIKIASSWLCIFIYAWTLLAPVMFPDRDFT</sequence>
<evidence type="ECO:0000256" key="4">
    <source>
        <dbReference type="ARBA" id="ARBA00022989"/>
    </source>
</evidence>
<evidence type="ECO:0000256" key="2">
    <source>
        <dbReference type="ARBA" id="ARBA00006665"/>
    </source>
</evidence>
<keyword evidence="4" id="KW-1133">Transmembrane helix</keyword>
<organism evidence="6 7">
    <name type="scientific">Macrostomum lignano</name>
    <dbReference type="NCBI Taxonomy" id="282301"/>
    <lineage>
        <taxon>Eukaryota</taxon>
        <taxon>Metazoa</taxon>
        <taxon>Spiralia</taxon>
        <taxon>Lophotrochozoa</taxon>
        <taxon>Platyhelminthes</taxon>
        <taxon>Rhabditophora</taxon>
        <taxon>Macrostomorpha</taxon>
        <taxon>Macrostomida</taxon>
        <taxon>Macrostomidae</taxon>
        <taxon>Macrostomum</taxon>
    </lineage>
</organism>
<dbReference type="OrthoDB" id="5963193at2759"/>
<keyword evidence="3" id="KW-0812">Transmembrane</keyword>
<evidence type="ECO:0000256" key="5">
    <source>
        <dbReference type="ARBA" id="ARBA00023136"/>
    </source>
</evidence>
<dbReference type="PANTHER" id="PTHR10383">
    <property type="entry name" value="SERINE INCORPORATOR"/>
    <property type="match status" value="1"/>
</dbReference>